<feature type="non-terminal residue" evidence="2">
    <location>
        <position position="49"/>
    </location>
</feature>
<feature type="non-terminal residue" evidence="2">
    <location>
        <position position="1"/>
    </location>
</feature>
<evidence type="ECO:0000313" key="2">
    <source>
        <dbReference type="EMBL" id="GFD63847.1"/>
    </source>
</evidence>
<gene>
    <name evidence="2" type="ORF">Tci_935816</name>
</gene>
<sequence>EDASPIAQSPEYVPESDFKMHPEDDDDKDPEEDPVDYPANGGDNGDDKE</sequence>
<feature type="region of interest" description="Disordered" evidence="1">
    <location>
        <begin position="1"/>
        <end position="49"/>
    </location>
</feature>
<proteinExistence type="predicted"/>
<dbReference type="EMBL" id="BKCJ012001752">
    <property type="protein sequence ID" value="GFD63847.1"/>
    <property type="molecule type" value="Genomic_DNA"/>
</dbReference>
<dbReference type="AlphaFoldDB" id="A0A699XW75"/>
<reference evidence="2" key="1">
    <citation type="journal article" date="2019" name="Sci. Rep.">
        <title>Draft genome of Tanacetum cinerariifolium, the natural source of mosquito coil.</title>
        <authorList>
            <person name="Yamashiro T."/>
            <person name="Shiraishi A."/>
            <person name="Satake H."/>
            <person name="Nakayama K."/>
        </authorList>
    </citation>
    <scope>NUCLEOTIDE SEQUENCE</scope>
</reference>
<name>A0A699XW75_TANCI</name>
<comment type="caution">
    <text evidence="2">The sequence shown here is derived from an EMBL/GenBank/DDBJ whole genome shotgun (WGS) entry which is preliminary data.</text>
</comment>
<protein>
    <submittedName>
        <fullName evidence="2">Uncharacterized protein</fullName>
    </submittedName>
</protein>
<feature type="compositionally biased region" description="Acidic residues" evidence="1">
    <location>
        <begin position="23"/>
        <end position="35"/>
    </location>
</feature>
<evidence type="ECO:0000256" key="1">
    <source>
        <dbReference type="SAM" id="MobiDB-lite"/>
    </source>
</evidence>
<organism evidence="2">
    <name type="scientific">Tanacetum cinerariifolium</name>
    <name type="common">Dalmatian daisy</name>
    <name type="synonym">Chrysanthemum cinerariifolium</name>
    <dbReference type="NCBI Taxonomy" id="118510"/>
    <lineage>
        <taxon>Eukaryota</taxon>
        <taxon>Viridiplantae</taxon>
        <taxon>Streptophyta</taxon>
        <taxon>Embryophyta</taxon>
        <taxon>Tracheophyta</taxon>
        <taxon>Spermatophyta</taxon>
        <taxon>Magnoliopsida</taxon>
        <taxon>eudicotyledons</taxon>
        <taxon>Gunneridae</taxon>
        <taxon>Pentapetalae</taxon>
        <taxon>asterids</taxon>
        <taxon>campanulids</taxon>
        <taxon>Asterales</taxon>
        <taxon>Asteraceae</taxon>
        <taxon>Asteroideae</taxon>
        <taxon>Anthemideae</taxon>
        <taxon>Anthemidinae</taxon>
        <taxon>Tanacetum</taxon>
    </lineage>
</organism>
<accession>A0A699XW75</accession>